<evidence type="ECO:0000256" key="1">
    <source>
        <dbReference type="SAM" id="SignalP"/>
    </source>
</evidence>
<comment type="caution">
    <text evidence="2">The sequence shown here is derived from an EMBL/GenBank/DDBJ whole genome shotgun (WGS) entry which is preliminary data.</text>
</comment>
<evidence type="ECO:0000313" key="2">
    <source>
        <dbReference type="EMBL" id="KAK7425939.1"/>
    </source>
</evidence>
<keyword evidence="1" id="KW-0732">Signal</keyword>
<reference evidence="2 3" key="1">
    <citation type="journal article" date="2025" name="Microbiol. Resour. Announc.">
        <title>Draft genome sequences for Neonectria magnoliae and Neonectria punicea, canker pathogens of Liriodendron tulipifera and Acer saccharum in West Virginia.</title>
        <authorList>
            <person name="Petronek H.M."/>
            <person name="Kasson M.T."/>
            <person name="Metheny A.M."/>
            <person name="Stauder C.M."/>
            <person name="Lovett B."/>
            <person name="Lynch S.C."/>
            <person name="Garnas J.R."/>
            <person name="Kasson L.R."/>
            <person name="Stajich J.E."/>
        </authorList>
    </citation>
    <scope>NUCLEOTIDE SEQUENCE [LARGE SCALE GENOMIC DNA]</scope>
    <source>
        <strain evidence="2 3">NRRL 64651</strain>
    </source>
</reference>
<name>A0ABR1HY96_9HYPO</name>
<accession>A0ABR1HY96</accession>
<protein>
    <submittedName>
        <fullName evidence="2">Uncharacterized protein</fullName>
    </submittedName>
</protein>
<dbReference type="Pfam" id="PF18951">
    <property type="entry name" value="DUF5695"/>
    <property type="match status" value="1"/>
</dbReference>
<evidence type="ECO:0000313" key="3">
    <source>
        <dbReference type="Proteomes" id="UP001498421"/>
    </source>
</evidence>
<gene>
    <name evidence="2" type="ORF">QQZ08_007521</name>
</gene>
<dbReference type="EMBL" id="JAZAVK010000073">
    <property type="protein sequence ID" value="KAK7425939.1"/>
    <property type="molecule type" value="Genomic_DNA"/>
</dbReference>
<organism evidence="2 3">
    <name type="scientific">Neonectria magnoliae</name>
    <dbReference type="NCBI Taxonomy" id="2732573"/>
    <lineage>
        <taxon>Eukaryota</taxon>
        <taxon>Fungi</taxon>
        <taxon>Dikarya</taxon>
        <taxon>Ascomycota</taxon>
        <taxon>Pezizomycotina</taxon>
        <taxon>Sordariomycetes</taxon>
        <taxon>Hypocreomycetidae</taxon>
        <taxon>Hypocreales</taxon>
        <taxon>Nectriaceae</taxon>
        <taxon>Neonectria</taxon>
    </lineage>
</organism>
<feature type="chain" id="PRO_5045122163" evidence="1">
    <location>
        <begin position="21"/>
        <end position="874"/>
    </location>
</feature>
<dbReference type="InterPro" id="IPR043750">
    <property type="entry name" value="DUF5695"/>
</dbReference>
<sequence>MKNFRQCLVLLATLATHALAQNDDLGLDDGFLNITTANFKARIVKNAQVLASLQPADNDFDFLPYDLLSLRQGNGQYHWGDITYRYREEGDTTWIDGDSAKSRKPVQSIKAGDTTLAASSLEATLPSGPFNITREWIEVSGDLGLRFTIENTGDSAVEIGSLGLPAEFNSIFTGRTAVEMAAHCSLSDPYIGMEAGYIRVSPVAGTGKALVVTPLKDTHTPLEAYRNLKEPVFGKTGYGSQTFEGFYEWQILTQAWAEKEWVDQEPWNAASSKKLAPGNSLQVGVHFSVSDSGVRGLDDAVRKAGVPVAQSIPGYIIPRDLPAQLILNADSGVTSIEAEPSGSLQVQDEGDNRYTITPSGSAWGRVRLTIQYEDDRVQTIHYFITKPSPDVLTNLGNFLTTKALFNDTSDPFGRAPSVMTYDYEKSSLVEQDPRVWISGLSDEGGAGAYVAAVVKQAILPNAKEVGILEDFIDGVVWGGIQNDDFSVRKSIFFYEPSAVPDFEYDKDTDWGSWTSWNKEQSADIGRAYNYVHPAAAYWSLYRVARAYPDITKHSWEWYLSQAYGTVMRGMEDDVGYKDVGLMGETVFGEILEDLKRENKNTEVTAFEKAMRIRAELWHTQDIPYFGFEESATKTINSVLGYMPTVPHWGWNGNARRYWDFIYGGKLKRIERQIHHYGSGLNSQVLLSAFRDDPSDTYLLRVGYAGSTGPLSNINQDGFPSAAFHSFPDTLKWDGITGDYGMGFLGMALGGGTYVAEEKDLGLVAYGGVLSSKGSTVTVTPRDVSRRKIFIGPLKVAVSVDAGSIEEFTFDSKAGHISITLAQTEKAPKAKQAVVWVEASGDAWAVTAEGAKETRGGWGVPLSSTGTVAIKLSTK</sequence>
<proteinExistence type="predicted"/>
<keyword evidence="3" id="KW-1185">Reference proteome</keyword>
<dbReference type="Proteomes" id="UP001498421">
    <property type="component" value="Unassembled WGS sequence"/>
</dbReference>
<feature type="signal peptide" evidence="1">
    <location>
        <begin position="1"/>
        <end position="20"/>
    </location>
</feature>